<organism evidence="11 12">
    <name type="scientific">Sphingomonas panacisoli</name>
    <dbReference type="NCBI Taxonomy" id="1813879"/>
    <lineage>
        <taxon>Bacteria</taxon>
        <taxon>Pseudomonadati</taxon>
        <taxon>Pseudomonadota</taxon>
        <taxon>Alphaproteobacteria</taxon>
        <taxon>Sphingomonadales</taxon>
        <taxon>Sphingomonadaceae</taxon>
        <taxon>Sphingomonas</taxon>
    </lineage>
</organism>
<evidence type="ECO:0000256" key="5">
    <source>
        <dbReference type="ARBA" id="ARBA00023133"/>
    </source>
</evidence>
<dbReference type="EMBL" id="CP042306">
    <property type="protein sequence ID" value="QDZ08450.1"/>
    <property type="molecule type" value="Genomic_DNA"/>
</dbReference>
<dbReference type="SUPFAM" id="SSF53800">
    <property type="entry name" value="Chelatase"/>
    <property type="match status" value="1"/>
</dbReference>
<keyword evidence="6 9" id="KW-0456">Lyase</keyword>
<name>A0A5B8LN02_9SPHN</name>
<dbReference type="CDD" id="cd00419">
    <property type="entry name" value="Ferrochelatase_C"/>
    <property type="match status" value="1"/>
</dbReference>
<dbReference type="GO" id="GO:0005737">
    <property type="term" value="C:cytoplasm"/>
    <property type="evidence" value="ECO:0007669"/>
    <property type="project" value="UniProtKB-SubCell"/>
</dbReference>
<dbReference type="Proteomes" id="UP000315673">
    <property type="component" value="Chromosome"/>
</dbReference>
<protein>
    <recommendedName>
        <fullName evidence="9 10">Ferrochelatase</fullName>
        <ecNumber evidence="9 10">4.98.1.1</ecNumber>
    </recommendedName>
    <alternativeName>
        <fullName evidence="9">Heme synthase</fullName>
    </alternativeName>
    <alternativeName>
        <fullName evidence="9">Protoheme ferro-lyase</fullName>
    </alternativeName>
</protein>
<keyword evidence="7 9" id="KW-0627">Porphyrin biosynthesis</keyword>
<dbReference type="InterPro" id="IPR033644">
    <property type="entry name" value="Ferrochelatase_C"/>
</dbReference>
<comment type="similarity">
    <text evidence="1 9 10">Belongs to the ferrochelatase family.</text>
</comment>
<comment type="pathway">
    <text evidence="9 10">Porphyrin-containing compound metabolism; protoheme biosynthesis; protoheme from protoporphyrin-IX: step 1/1.</text>
</comment>
<dbReference type="PROSITE" id="PS00534">
    <property type="entry name" value="FERROCHELATASE"/>
    <property type="match status" value="1"/>
</dbReference>
<dbReference type="PANTHER" id="PTHR11108">
    <property type="entry name" value="FERROCHELATASE"/>
    <property type="match status" value="1"/>
</dbReference>
<dbReference type="PANTHER" id="PTHR11108:SF1">
    <property type="entry name" value="FERROCHELATASE, MITOCHONDRIAL"/>
    <property type="match status" value="1"/>
</dbReference>
<comment type="function">
    <text evidence="9 10">Catalyzes the ferrous insertion into protoporphyrin IX.</text>
</comment>
<dbReference type="FunFam" id="3.40.50.1400:FF:000002">
    <property type="entry name" value="Ferrochelatase"/>
    <property type="match status" value="1"/>
</dbReference>
<gene>
    <name evidence="9" type="primary">hemH</name>
    <name evidence="11" type="ORF">FPZ24_14025</name>
</gene>
<evidence type="ECO:0000256" key="10">
    <source>
        <dbReference type="RuleBase" id="RU000607"/>
    </source>
</evidence>
<dbReference type="InterPro" id="IPR019772">
    <property type="entry name" value="Ferrochelatase_AS"/>
</dbReference>
<dbReference type="Gene3D" id="3.40.50.1400">
    <property type="match status" value="2"/>
</dbReference>
<evidence type="ECO:0000256" key="6">
    <source>
        <dbReference type="ARBA" id="ARBA00023239"/>
    </source>
</evidence>
<dbReference type="GO" id="GO:0004325">
    <property type="term" value="F:ferrochelatase activity"/>
    <property type="evidence" value="ECO:0007669"/>
    <property type="project" value="UniProtKB-UniRule"/>
</dbReference>
<comment type="subcellular location">
    <subcellularLocation>
        <location evidence="9 10">Cytoplasm</location>
    </subcellularLocation>
</comment>
<feature type="binding site" evidence="9">
    <location>
        <position position="219"/>
    </location>
    <ligand>
        <name>Fe(2+)</name>
        <dbReference type="ChEBI" id="CHEBI:29033"/>
    </ligand>
</feature>
<keyword evidence="4 9" id="KW-0408">Iron</keyword>
<evidence type="ECO:0000256" key="9">
    <source>
        <dbReference type="HAMAP-Rule" id="MF_00323"/>
    </source>
</evidence>
<accession>A0A5B8LN02</accession>
<evidence type="ECO:0000256" key="1">
    <source>
        <dbReference type="ARBA" id="ARBA00007718"/>
    </source>
</evidence>
<evidence type="ECO:0000256" key="4">
    <source>
        <dbReference type="ARBA" id="ARBA00023004"/>
    </source>
</evidence>
<evidence type="ECO:0000313" key="12">
    <source>
        <dbReference type="Proteomes" id="UP000315673"/>
    </source>
</evidence>
<keyword evidence="5 9" id="KW-0350">Heme biosynthesis</keyword>
<feature type="binding site" evidence="9">
    <location>
        <position position="297"/>
    </location>
    <ligand>
        <name>Fe(2+)</name>
        <dbReference type="ChEBI" id="CHEBI:29033"/>
    </ligand>
</feature>
<evidence type="ECO:0000256" key="7">
    <source>
        <dbReference type="ARBA" id="ARBA00023244"/>
    </source>
</evidence>
<dbReference type="CDD" id="cd03411">
    <property type="entry name" value="Ferrochelatase_N"/>
    <property type="match status" value="1"/>
</dbReference>
<reference evidence="11 12" key="1">
    <citation type="submission" date="2019-07" db="EMBL/GenBank/DDBJ databases">
        <title>Full genome sequence of Sphingomonas sp. 4R-6-7(HKS19).</title>
        <authorList>
            <person name="Im W.-T."/>
        </authorList>
    </citation>
    <scope>NUCLEOTIDE SEQUENCE [LARGE SCALE GENOMIC DNA]</scope>
    <source>
        <strain evidence="11 12">HKS19</strain>
    </source>
</reference>
<dbReference type="Pfam" id="PF00762">
    <property type="entry name" value="Ferrochelatase"/>
    <property type="match status" value="1"/>
</dbReference>
<dbReference type="NCBIfam" id="TIGR00109">
    <property type="entry name" value="hemH"/>
    <property type="match status" value="1"/>
</dbReference>
<keyword evidence="12" id="KW-1185">Reference proteome</keyword>
<dbReference type="HAMAP" id="MF_00323">
    <property type="entry name" value="Ferrochelatase"/>
    <property type="match status" value="1"/>
</dbReference>
<dbReference type="EC" id="4.98.1.1" evidence="9 10"/>
<dbReference type="GO" id="GO:0006783">
    <property type="term" value="P:heme biosynthetic process"/>
    <property type="evidence" value="ECO:0007669"/>
    <property type="project" value="UniProtKB-UniRule"/>
</dbReference>
<evidence type="ECO:0000256" key="3">
    <source>
        <dbReference type="ARBA" id="ARBA00022723"/>
    </source>
</evidence>
<evidence type="ECO:0000256" key="2">
    <source>
        <dbReference type="ARBA" id="ARBA00022490"/>
    </source>
</evidence>
<dbReference type="KEGG" id="spai:FPZ24_14025"/>
<dbReference type="UniPathway" id="UPA00252">
    <property type="reaction ID" value="UER00325"/>
</dbReference>
<dbReference type="RefSeq" id="WP_146572988.1">
    <property type="nucleotide sequence ID" value="NZ_CP042306.1"/>
</dbReference>
<dbReference type="GO" id="GO:0046872">
    <property type="term" value="F:metal ion binding"/>
    <property type="evidence" value="ECO:0007669"/>
    <property type="project" value="UniProtKB-KW"/>
</dbReference>
<comment type="catalytic activity">
    <reaction evidence="8">
        <text>Fe-coproporphyrin III + 2 H(+) = coproporphyrin III + Fe(2+)</text>
        <dbReference type="Rhea" id="RHEA:49572"/>
        <dbReference type="ChEBI" id="CHEBI:15378"/>
        <dbReference type="ChEBI" id="CHEBI:29033"/>
        <dbReference type="ChEBI" id="CHEBI:68438"/>
        <dbReference type="ChEBI" id="CHEBI:131725"/>
        <dbReference type="EC" id="4.99.1.9"/>
    </reaction>
    <physiologicalReaction direction="right-to-left" evidence="8">
        <dbReference type="Rhea" id="RHEA:49574"/>
    </physiologicalReaction>
</comment>
<proteinExistence type="inferred from homology"/>
<keyword evidence="2 9" id="KW-0963">Cytoplasm</keyword>
<comment type="catalytic activity">
    <reaction evidence="9 10">
        <text>heme b + 2 H(+) = protoporphyrin IX + Fe(2+)</text>
        <dbReference type="Rhea" id="RHEA:22584"/>
        <dbReference type="ChEBI" id="CHEBI:15378"/>
        <dbReference type="ChEBI" id="CHEBI:29033"/>
        <dbReference type="ChEBI" id="CHEBI:57306"/>
        <dbReference type="ChEBI" id="CHEBI:60344"/>
        <dbReference type="EC" id="4.98.1.1"/>
    </reaction>
</comment>
<keyword evidence="3 9" id="KW-0479">Metal-binding</keyword>
<dbReference type="InterPro" id="IPR001015">
    <property type="entry name" value="Ferrochelatase"/>
</dbReference>
<sequence length="349" mass="38048">MDAETSSAWRCERIVRLPPHHPPIPPRKIGVLLVNLGTPDDASPKAVQRYLAEFLSDKRVVEIPSLLWQPILRGIVLTTRPKKSAHAYRLVWRDDGSPLAAITRAQAAALKHAFGPDVVVDWAMRYGKPAIADRLAAMQSAGCDRILIAPLYPQYCAATTATANDKAFAALAGMRWQPAVRTLPPYHDDPAYIEALASSVRASLAALDFEPQALIASFHGMPQRTLELGDPYHCHCQKTARLLGAALGKDTIVTFQSRFGRAKWLEPATDKTLAALPEQGIKRVAVVAPGFSADCLETLEELDIRGRETFRAAGGTDFAYLPCLNDSADSITMLTTIMSRELAGWTGAQ</sequence>
<dbReference type="InterPro" id="IPR033659">
    <property type="entry name" value="Ferrochelatase_N"/>
</dbReference>
<evidence type="ECO:0000256" key="8">
    <source>
        <dbReference type="ARBA" id="ARBA00024536"/>
    </source>
</evidence>
<dbReference type="AlphaFoldDB" id="A0A5B8LN02"/>
<dbReference type="OrthoDB" id="9809741at2"/>
<evidence type="ECO:0000313" key="11">
    <source>
        <dbReference type="EMBL" id="QDZ08450.1"/>
    </source>
</evidence>